<evidence type="ECO:0000256" key="1">
    <source>
        <dbReference type="SAM" id="Coils"/>
    </source>
</evidence>
<protein>
    <submittedName>
        <fullName evidence="2">Uncharacterized protein</fullName>
    </submittedName>
</protein>
<proteinExistence type="predicted"/>
<reference evidence="2" key="1">
    <citation type="journal article" date="2022" name="Nat. Microbiol.">
        <title>Unique mobile elements and scalable gene flow at the prokaryote-eukaryote boundary revealed by circularized Asgard archaea genomes.</title>
        <authorList>
            <person name="Wu F."/>
            <person name="Speth D.R."/>
            <person name="Philosof A."/>
            <person name="Cremiere A."/>
            <person name="Narayanan A."/>
            <person name="Barco R.A."/>
            <person name="Connon S.A."/>
            <person name="Amend J.P."/>
            <person name="Antoshechkin I.A."/>
            <person name="Orphan V.J."/>
        </authorList>
    </citation>
    <scope>NUCLEOTIDE SEQUENCE</scope>
    <source>
        <strain evidence="2">PR6</strain>
    </source>
</reference>
<evidence type="ECO:0000313" key="2">
    <source>
        <dbReference type="EMBL" id="UJG42226.1"/>
    </source>
</evidence>
<dbReference type="Proteomes" id="UP001200513">
    <property type="component" value="Chromosome"/>
</dbReference>
<organism evidence="2">
    <name type="scientific">Candidatus Heimdallarchaeum endolithica</name>
    <dbReference type="NCBI Taxonomy" id="2876572"/>
    <lineage>
        <taxon>Archaea</taxon>
        <taxon>Promethearchaeati</taxon>
        <taxon>Candidatus Heimdallarchaeota</taxon>
        <taxon>Candidatus Heimdallarchaeia (ex Rinke et al. 2021) (nom. nud.)</taxon>
        <taxon>Candidatus Heimdallarchaeales</taxon>
        <taxon>Candidatus Heimdallarchaeaceae</taxon>
        <taxon>Candidatus Heimdallarchaeum</taxon>
    </lineage>
</organism>
<keyword evidence="1" id="KW-0175">Coiled coil</keyword>
<name>A0A9Y1BND3_9ARCH</name>
<gene>
    <name evidence="2" type="ORF">K9W46_07375</name>
</gene>
<sequence length="132" mass="15737">MSLDDEELQRIRERKAQQLKQILEQRKSKMEQLKQEETAPKGITKDDKYRLMNYFLTDDAFTYWKSLYENPEKHNTAETIFINLLYLIKIGFMEGKLISLLGIKKLERKIDNIPSKITIKRKGEKEKSKILD</sequence>
<dbReference type="AlphaFoldDB" id="A0A9Y1BND3"/>
<feature type="coiled-coil region" evidence="1">
    <location>
        <begin position="12"/>
        <end position="39"/>
    </location>
</feature>
<accession>A0A9Y1BND3</accession>
<dbReference type="EMBL" id="CP084167">
    <property type="protein sequence ID" value="UJG42226.1"/>
    <property type="molecule type" value="Genomic_DNA"/>
</dbReference>